<evidence type="ECO:0000256" key="2">
    <source>
        <dbReference type="ARBA" id="ARBA00022475"/>
    </source>
</evidence>
<accession>A0A2S8B6U9</accession>
<keyword evidence="2 6" id="KW-1003">Cell membrane</keyword>
<dbReference type="RefSeq" id="WP_105998347.1">
    <property type="nucleotide sequence ID" value="NZ_CM009578.1"/>
</dbReference>
<dbReference type="EMBL" id="PHFW01000002">
    <property type="protein sequence ID" value="PQM28087.1"/>
    <property type="molecule type" value="Genomic_DNA"/>
</dbReference>
<dbReference type="PANTHER" id="PTHR30341:SF0">
    <property type="entry name" value="NA(+)_H(+) ANTIPORTER NHAA"/>
    <property type="match status" value="1"/>
</dbReference>
<dbReference type="OrthoDB" id="9808135at2"/>
<comment type="caution">
    <text evidence="7">The sequence shown here is derived from an EMBL/GenBank/DDBJ whole genome shotgun (WGS) entry which is preliminary data.</text>
</comment>
<dbReference type="GO" id="GO:0005886">
    <property type="term" value="C:plasma membrane"/>
    <property type="evidence" value="ECO:0007669"/>
    <property type="project" value="UniProtKB-SubCell"/>
</dbReference>
<keyword evidence="4 6" id="KW-1133">Transmembrane helix</keyword>
<feature type="transmembrane region" description="Helical" evidence="6">
    <location>
        <begin position="373"/>
        <end position="390"/>
    </location>
</feature>
<dbReference type="Pfam" id="PF06965">
    <property type="entry name" value="Na_H_antiport_1"/>
    <property type="match status" value="1"/>
</dbReference>
<dbReference type="NCBIfam" id="NF007111">
    <property type="entry name" value="PRK09560.1"/>
    <property type="match status" value="1"/>
</dbReference>
<dbReference type="NCBIfam" id="TIGR00773">
    <property type="entry name" value="NhaA"/>
    <property type="match status" value="1"/>
</dbReference>
<keyword evidence="5 6" id="KW-0472">Membrane</keyword>
<feature type="transmembrane region" description="Helical" evidence="6">
    <location>
        <begin position="215"/>
        <end position="245"/>
    </location>
</feature>
<name>A0A2S8B6U9_9SPHN</name>
<evidence type="ECO:0000256" key="1">
    <source>
        <dbReference type="ARBA" id="ARBA00004429"/>
    </source>
</evidence>
<dbReference type="NCBIfam" id="NF007112">
    <property type="entry name" value="PRK09561.1"/>
    <property type="match status" value="1"/>
</dbReference>
<keyword evidence="6" id="KW-0915">Sodium</keyword>
<reference evidence="8" key="1">
    <citation type="submission" date="2017-11" db="EMBL/GenBank/DDBJ databases">
        <title>The complete genome sequence of Sphingopyxis pomeranensis sp. nov. strain WS5A3p.</title>
        <authorList>
            <person name="Kaminski M.A."/>
        </authorList>
    </citation>
    <scope>NUCLEOTIDE SEQUENCE [LARGE SCALE GENOMIC DNA]</scope>
    <source>
        <strain evidence="8">WS5A3p</strain>
    </source>
</reference>
<keyword evidence="6" id="KW-0406">Ion transport</keyword>
<dbReference type="InterPro" id="IPR004670">
    <property type="entry name" value="NhaA"/>
</dbReference>
<dbReference type="Gene3D" id="1.20.1530.10">
    <property type="entry name" value="Na+/H+ antiporter like domain"/>
    <property type="match status" value="1"/>
</dbReference>
<evidence type="ECO:0000256" key="4">
    <source>
        <dbReference type="ARBA" id="ARBA00022989"/>
    </source>
</evidence>
<evidence type="ECO:0000256" key="3">
    <source>
        <dbReference type="ARBA" id="ARBA00022692"/>
    </source>
</evidence>
<gene>
    <name evidence="6 7" type="primary">nhaA</name>
    <name evidence="7" type="ORF">CVO77_06100</name>
</gene>
<protein>
    <recommendedName>
        <fullName evidence="6">Na(+)/H(+) antiporter NhaA</fullName>
    </recommendedName>
    <alternativeName>
        <fullName evidence="6">Sodium/proton antiporter NhaA</fullName>
    </alternativeName>
</protein>
<feature type="transmembrane region" description="Helical" evidence="6">
    <location>
        <begin position="102"/>
        <end position="120"/>
    </location>
</feature>
<comment type="function">
    <text evidence="6">Na(+)/H(+) antiporter that extrudes sodium in exchange for external protons.</text>
</comment>
<keyword evidence="8" id="KW-1185">Reference proteome</keyword>
<feature type="transmembrane region" description="Helical" evidence="6">
    <location>
        <begin position="160"/>
        <end position="181"/>
    </location>
</feature>
<keyword evidence="6" id="KW-0739">Sodium transport</keyword>
<keyword evidence="6" id="KW-0813">Transport</keyword>
<feature type="transmembrane region" description="Helical" evidence="6">
    <location>
        <begin position="341"/>
        <end position="361"/>
    </location>
</feature>
<evidence type="ECO:0000313" key="8">
    <source>
        <dbReference type="Proteomes" id="UP000238954"/>
    </source>
</evidence>
<dbReference type="Proteomes" id="UP000238954">
    <property type="component" value="Chromosome"/>
</dbReference>
<keyword evidence="3 6" id="KW-0812">Transmembrane</keyword>
<evidence type="ECO:0000313" key="7">
    <source>
        <dbReference type="EMBL" id="PQM28087.1"/>
    </source>
</evidence>
<feature type="transmembrane region" description="Helical" evidence="6">
    <location>
        <begin position="21"/>
        <end position="40"/>
    </location>
</feature>
<dbReference type="GO" id="GO:0006885">
    <property type="term" value="P:regulation of pH"/>
    <property type="evidence" value="ECO:0007669"/>
    <property type="project" value="UniProtKB-UniRule"/>
</dbReference>
<evidence type="ECO:0000256" key="5">
    <source>
        <dbReference type="ARBA" id="ARBA00023136"/>
    </source>
</evidence>
<keyword evidence="6" id="KW-0050">Antiport</keyword>
<comment type="similarity">
    <text evidence="6">Belongs to the NhaA Na(+)/H(+) (TC 2.A.33) antiporter family.</text>
</comment>
<feature type="transmembrane region" description="Helical" evidence="6">
    <location>
        <begin position="187"/>
        <end position="203"/>
    </location>
</feature>
<proteinExistence type="inferred from homology"/>
<organism evidence="7 8">
    <name type="scientific">Sphingopyxis lindanitolerans</name>
    <dbReference type="NCBI Taxonomy" id="2054227"/>
    <lineage>
        <taxon>Bacteria</taxon>
        <taxon>Pseudomonadati</taxon>
        <taxon>Pseudomonadota</taxon>
        <taxon>Alphaproteobacteria</taxon>
        <taxon>Sphingomonadales</taxon>
        <taxon>Sphingomonadaceae</taxon>
        <taxon>Sphingopyxis</taxon>
    </lineage>
</organism>
<dbReference type="HAMAP" id="MF_01844">
    <property type="entry name" value="NhaA"/>
    <property type="match status" value="1"/>
</dbReference>
<feature type="transmembrane region" description="Helical" evidence="6">
    <location>
        <begin position="60"/>
        <end position="81"/>
    </location>
</feature>
<comment type="catalytic activity">
    <reaction evidence="6">
        <text>Na(+)(in) + 2 H(+)(out) = Na(+)(out) + 2 H(+)(in)</text>
        <dbReference type="Rhea" id="RHEA:29251"/>
        <dbReference type="ChEBI" id="CHEBI:15378"/>
        <dbReference type="ChEBI" id="CHEBI:29101"/>
    </reaction>
</comment>
<sequence>MSSNSAPRSVLRDFLASESAGGILLIFAAILAMIVANSTLGEAYHHLVHAVTGPTLSDKLGPMTVHLWVNDGLMAVFFLLVGLEIKREFVDGRLASWDRRRLPFIAAAAGMAVPALLYLLFAGSTPGLAQGWAIPAATDIAFAMGVLALLGKRAPTSLKLFLVTVAIVDDMGAVAIIALFYTAQINLVALGAAAALLGVMFACNRGGVRHLLVYLLLFACLWYAMLLSGVHATIAGVLAAMTIPLDRTPGAPDSQASPLHRLEHALHPWVAFAIVPVFGFVNAGVDIRGLGSDQLLSPLPLGIAAGLFLGKQVGIFGSVWLSVRLGIAGKLRGATWRQIHAVAVLCGIGFTMSLFIGGLAFPGAPELVDEAKIGVLAGSFAAALIGYALLRFAPPHPDHDGVEAASEDEIVADGDVRDTSEVVA</sequence>
<feature type="transmembrane region" description="Helical" evidence="6">
    <location>
        <begin position="299"/>
        <end position="321"/>
    </location>
</feature>
<feature type="transmembrane region" description="Helical" evidence="6">
    <location>
        <begin position="132"/>
        <end position="151"/>
    </location>
</feature>
<evidence type="ECO:0000256" key="6">
    <source>
        <dbReference type="HAMAP-Rule" id="MF_01844"/>
    </source>
</evidence>
<comment type="subcellular location">
    <subcellularLocation>
        <location evidence="1">Cell inner membrane</location>
        <topology evidence="1">Multi-pass membrane protein</topology>
    </subcellularLocation>
    <subcellularLocation>
        <location evidence="6">Cell membrane</location>
        <topology evidence="6">Multi-pass membrane protein</topology>
    </subcellularLocation>
</comment>
<dbReference type="AlphaFoldDB" id="A0A2S8B6U9"/>
<dbReference type="InterPro" id="IPR023171">
    <property type="entry name" value="Na/H_antiporter_dom_sf"/>
</dbReference>
<dbReference type="PANTHER" id="PTHR30341">
    <property type="entry name" value="SODIUM ION/PROTON ANTIPORTER NHAA-RELATED"/>
    <property type="match status" value="1"/>
</dbReference>
<dbReference type="GO" id="GO:0015385">
    <property type="term" value="F:sodium:proton antiporter activity"/>
    <property type="evidence" value="ECO:0007669"/>
    <property type="project" value="UniProtKB-UniRule"/>
</dbReference>